<dbReference type="AlphaFoldDB" id="A0A420PB37"/>
<evidence type="ECO:0000256" key="1">
    <source>
        <dbReference type="SAM" id="Phobius"/>
    </source>
</evidence>
<feature type="transmembrane region" description="Helical" evidence="1">
    <location>
        <begin position="51"/>
        <end position="77"/>
    </location>
</feature>
<name>A0A420PB37_FUSOX</name>
<comment type="caution">
    <text evidence="2">The sequence shown here is derived from an EMBL/GenBank/DDBJ whole genome shotgun (WGS) entry which is preliminary data.</text>
</comment>
<evidence type="ECO:0000313" key="3">
    <source>
        <dbReference type="Proteomes" id="UP000285860"/>
    </source>
</evidence>
<sequence>MAPEQLDNLLERDPLYIKELWGWGAAGAVVMLLRFTVRLRIVGYKGFQGDYFFMIMAFIMGTICLVLVSLSCGVTILTSSPRNEYELTFNPDSNGTSIDLTENQINVLSDPEIDRLVYGSKLQEAAWYCYTAYLWCLKGALLFF</sequence>
<keyword evidence="1" id="KW-1133">Transmembrane helix</keyword>
<keyword evidence="1" id="KW-0812">Transmembrane</keyword>
<dbReference type="EMBL" id="MRCY01000314">
    <property type="protein sequence ID" value="RKK89675.1"/>
    <property type="molecule type" value="Genomic_DNA"/>
</dbReference>
<proteinExistence type="predicted"/>
<evidence type="ECO:0000313" key="2">
    <source>
        <dbReference type="EMBL" id="RKK89675.1"/>
    </source>
</evidence>
<dbReference type="Proteomes" id="UP000285860">
    <property type="component" value="Unassembled WGS sequence"/>
</dbReference>
<protein>
    <submittedName>
        <fullName evidence="2">Uncharacterized protein</fullName>
    </submittedName>
</protein>
<reference evidence="2 3" key="1">
    <citation type="journal article" date="2018" name="Sci. Rep.">
        <title>Characterisation of pathogen-specific regions and novel effector candidates in Fusarium oxysporum f. sp. cepae.</title>
        <authorList>
            <person name="Armitage A.D."/>
            <person name="Taylor A."/>
            <person name="Sobczyk M.K."/>
            <person name="Baxter L."/>
            <person name="Greenfield B.P."/>
            <person name="Bates H.J."/>
            <person name="Wilson F."/>
            <person name="Jackson A.C."/>
            <person name="Ott S."/>
            <person name="Harrison R.J."/>
            <person name="Clarkson J.P."/>
        </authorList>
    </citation>
    <scope>NUCLEOTIDE SEQUENCE [LARGE SCALE GENOMIC DNA]</scope>
    <source>
        <strain evidence="2 3">Fo_A28</strain>
    </source>
</reference>
<gene>
    <name evidence="2" type="ORF">BFJ68_g16655</name>
</gene>
<keyword evidence="1" id="KW-0472">Membrane</keyword>
<accession>A0A420PB37</accession>
<feature type="transmembrane region" description="Helical" evidence="1">
    <location>
        <begin position="20"/>
        <end position="39"/>
    </location>
</feature>
<organism evidence="2 3">
    <name type="scientific">Fusarium oxysporum</name>
    <name type="common">Fusarium vascular wilt</name>
    <dbReference type="NCBI Taxonomy" id="5507"/>
    <lineage>
        <taxon>Eukaryota</taxon>
        <taxon>Fungi</taxon>
        <taxon>Dikarya</taxon>
        <taxon>Ascomycota</taxon>
        <taxon>Pezizomycotina</taxon>
        <taxon>Sordariomycetes</taxon>
        <taxon>Hypocreomycetidae</taxon>
        <taxon>Hypocreales</taxon>
        <taxon>Nectriaceae</taxon>
        <taxon>Fusarium</taxon>
        <taxon>Fusarium oxysporum species complex</taxon>
    </lineage>
</organism>